<organism evidence="1 2">
    <name type="scientific">Halalkalibacter krulwichiae</name>
    <dbReference type="NCBI Taxonomy" id="199441"/>
    <lineage>
        <taxon>Bacteria</taxon>
        <taxon>Bacillati</taxon>
        <taxon>Bacillota</taxon>
        <taxon>Bacilli</taxon>
        <taxon>Bacillales</taxon>
        <taxon>Bacillaceae</taxon>
        <taxon>Halalkalibacter</taxon>
    </lineage>
</organism>
<keyword evidence="2" id="KW-1185">Reference proteome</keyword>
<name>A0A1X9MFA0_9BACI</name>
<dbReference type="AlphaFoldDB" id="A0A1X9MFA0"/>
<dbReference type="EMBL" id="CP020814">
    <property type="protein sequence ID" value="ARK31324.1"/>
    <property type="molecule type" value="Genomic_DNA"/>
</dbReference>
<evidence type="ECO:0000313" key="1">
    <source>
        <dbReference type="EMBL" id="ARK31324.1"/>
    </source>
</evidence>
<gene>
    <name evidence="1" type="ORF">BkAM31D_16490</name>
</gene>
<proteinExistence type="predicted"/>
<sequence length="47" mass="5658">MVLVFKLWLAKLLWSGLIESNFVPPENIRVLRDLTRYRKKLIHSLHL</sequence>
<reference evidence="1 2" key="1">
    <citation type="submission" date="2017-04" db="EMBL/GenBank/DDBJ databases">
        <title>Bacillus krulwichiae AM31D Genome sequencing and assembly.</title>
        <authorList>
            <person name="Krulwich T.A."/>
            <person name="Anastor L."/>
            <person name="Ehrlich R."/>
            <person name="Ehrlich G.D."/>
            <person name="Janto B."/>
        </authorList>
    </citation>
    <scope>NUCLEOTIDE SEQUENCE [LARGE SCALE GENOMIC DNA]</scope>
    <source>
        <strain evidence="1 2">AM31D</strain>
    </source>
</reference>
<protein>
    <submittedName>
        <fullName evidence="1">Uncharacterized protein</fullName>
    </submittedName>
</protein>
<dbReference type="KEGG" id="bkw:BkAM31D_16490"/>
<dbReference type="Proteomes" id="UP000193006">
    <property type="component" value="Chromosome"/>
</dbReference>
<evidence type="ECO:0000313" key="2">
    <source>
        <dbReference type="Proteomes" id="UP000193006"/>
    </source>
</evidence>
<accession>A0A1X9MFA0</accession>